<comment type="similarity">
    <text evidence="2 6">Belongs to the universal ribosomal protein uL10 family.</text>
</comment>
<dbReference type="EMBL" id="KZ819636">
    <property type="protein sequence ID" value="PWN90993.1"/>
    <property type="molecule type" value="Genomic_DNA"/>
</dbReference>
<keyword evidence="4 6" id="KW-0963">Cytoplasm</keyword>
<dbReference type="PANTHER" id="PTHR45841">
    <property type="entry name" value="MRNA TURNOVER PROTEIN 4 MRTO4"/>
    <property type="match status" value="1"/>
</dbReference>
<dbReference type="GO" id="GO:0000027">
    <property type="term" value="P:ribosomal large subunit assembly"/>
    <property type="evidence" value="ECO:0007669"/>
    <property type="project" value="InterPro"/>
</dbReference>
<evidence type="ECO:0000256" key="3">
    <source>
        <dbReference type="ARBA" id="ARBA00011117"/>
    </source>
</evidence>
<evidence type="ECO:0000256" key="1">
    <source>
        <dbReference type="ARBA" id="ARBA00004046"/>
    </source>
</evidence>
<comment type="function">
    <text evidence="1 6">Component of the ribosome assembly machinery. Nuclear paralog of the ribosomal protein P0, it binds pre-60S subunits at an early stage of assembly in the nucleolus, and is replaced by P0 in cytoplasmic pre-60S subunits and mature 80S ribosomes.</text>
</comment>
<comment type="subcellular location">
    <subcellularLocation>
        <location evidence="6">Cytoplasm</location>
    </subcellularLocation>
    <subcellularLocation>
        <location evidence="6">Nucleus</location>
        <location evidence="6">Nucleolus</location>
    </subcellularLocation>
</comment>
<dbReference type="GO" id="GO:0005730">
    <property type="term" value="C:nucleolus"/>
    <property type="evidence" value="ECO:0007669"/>
    <property type="project" value="UniProtKB-SubCell"/>
</dbReference>
<dbReference type="FunCoup" id="A0A316YSK7">
    <property type="interactions" value="610"/>
</dbReference>
<dbReference type="InterPro" id="IPR001790">
    <property type="entry name" value="Ribosomal_uL10"/>
</dbReference>
<dbReference type="GO" id="GO:0003723">
    <property type="term" value="F:RNA binding"/>
    <property type="evidence" value="ECO:0007669"/>
    <property type="project" value="TreeGrafter"/>
</dbReference>
<dbReference type="InParanoid" id="A0A316YSK7"/>
<gene>
    <name evidence="9" type="ORF">FA10DRAFT_242021</name>
</gene>
<dbReference type="Proteomes" id="UP000245768">
    <property type="component" value="Unassembled WGS sequence"/>
</dbReference>
<dbReference type="GO" id="GO:0030687">
    <property type="term" value="C:preribosome, large subunit precursor"/>
    <property type="evidence" value="ECO:0007669"/>
    <property type="project" value="TreeGrafter"/>
</dbReference>
<evidence type="ECO:0000256" key="4">
    <source>
        <dbReference type="ARBA" id="ARBA00022490"/>
    </source>
</evidence>
<evidence type="ECO:0000256" key="6">
    <source>
        <dbReference type="RuleBase" id="RU364039"/>
    </source>
</evidence>
<dbReference type="Pfam" id="PF00466">
    <property type="entry name" value="Ribosomal_L10"/>
    <property type="match status" value="1"/>
</dbReference>
<comment type="subunit">
    <text evidence="3 6">Associates with the pre-60S ribosomal particle.</text>
</comment>
<dbReference type="InterPro" id="IPR033867">
    <property type="entry name" value="Mrt4"/>
</dbReference>
<protein>
    <recommendedName>
        <fullName evidence="6">Ribosome assembly factor mrt4</fullName>
    </recommendedName>
</protein>
<evidence type="ECO:0000256" key="2">
    <source>
        <dbReference type="ARBA" id="ARBA00008889"/>
    </source>
</evidence>
<organism evidence="9 10">
    <name type="scientific">Acaromyces ingoldii</name>
    <dbReference type="NCBI Taxonomy" id="215250"/>
    <lineage>
        <taxon>Eukaryota</taxon>
        <taxon>Fungi</taxon>
        <taxon>Dikarya</taxon>
        <taxon>Basidiomycota</taxon>
        <taxon>Ustilaginomycotina</taxon>
        <taxon>Exobasidiomycetes</taxon>
        <taxon>Exobasidiales</taxon>
        <taxon>Cryptobasidiaceae</taxon>
        <taxon>Acaromyces</taxon>
    </lineage>
</organism>
<dbReference type="PANTHER" id="PTHR45841:SF1">
    <property type="entry name" value="MRNA TURNOVER PROTEIN 4 HOMOLOG"/>
    <property type="match status" value="1"/>
</dbReference>
<proteinExistence type="inferred from homology"/>
<dbReference type="SUPFAM" id="SSF160369">
    <property type="entry name" value="Ribosomal protein L10-like"/>
    <property type="match status" value="1"/>
</dbReference>
<name>A0A316YSK7_9BASI</name>
<accession>A0A316YSK7</accession>
<keyword evidence="5 6" id="KW-0539">Nucleus</keyword>
<evidence type="ECO:0000259" key="8">
    <source>
        <dbReference type="Pfam" id="PF17777"/>
    </source>
</evidence>
<dbReference type="GO" id="GO:0000956">
    <property type="term" value="P:nuclear-transcribed mRNA catabolic process"/>
    <property type="evidence" value="ECO:0007669"/>
    <property type="project" value="TreeGrafter"/>
</dbReference>
<evidence type="ECO:0000256" key="5">
    <source>
        <dbReference type="ARBA" id="ARBA00023242"/>
    </source>
</evidence>
<dbReference type="FunFam" id="3.90.105.20:FF:000003">
    <property type="entry name" value="Ribosome assembly factor mrt4"/>
    <property type="match status" value="1"/>
</dbReference>
<dbReference type="FunFam" id="3.30.70.1730:FF:000005">
    <property type="entry name" value="Ribosome assembly factor mrt4"/>
    <property type="match status" value="1"/>
</dbReference>
<dbReference type="Pfam" id="PF17777">
    <property type="entry name" value="RL10P_insert"/>
    <property type="match status" value="1"/>
</dbReference>
<evidence type="ECO:0000256" key="7">
    <source>
        <dbReference type="SAM" id="MobiDB-lite"/>
    </source>
</evidence>
<dbReference type="CDD" id="cd05796">
    <property type="entry name" value="Ribosomal_P0_like"/>
    <property type="match status" value="1"/>
</dbReference>
<keyword evidence="10" id="KW-1185">Reference proteome</keyword>
<sequence length="311" mass="34315">MPRAKRNKVVALTRVPKRNTRDRKASHMDVVREAAQAHPTVVLFGCRNMRAAHLHEVRALWKSNGSQIIYGKNRVVARALGATPEEELRTGLSGLTARLNGSVGLLFTDSARDEVLDWCKDHEREDFARSGHTATQDVLLPAGPVQMALDPPETLPAPLEPQLRKLGMPTELKRGVPTLLQPYQVSTAGQKLSPENAQILKHLMIKDAKFRLVPLAVWEAATERVDDLALSDEDRKEFVRAKKKKRASAAAAQRGEGKNGAALDEDEDDEEMSEDDDDEDAEDDDDEDGAEVDEFEAGDKVGKDMMLPAGL</sequence>
<dbReference type="InterPro" id="IPR043141">
    <property type="entry name" value="Ribosomal_uL10-like_sf"/>
</dbReference>
<dbReference type="InterPro" id="IPR040637">
    <property type="entry name" value="Ribosomal_uL10-like_insert"/>
</dbReference>
<dbReference type="Gene3D" id="3.30.70.1730">
    <property type="match status" value="1"/>
</dbReference>
<dbReference type="Gene3D" id="3.90.105.20">
    <property type="match status" value="1"/>
</dbReference>
<keyword evidence="6" id="KW-0690">Ribosome biogenesis</keyword>
<dbReference type="RefSeq" id="XP_025378191.1">
    <property type="nucleotide sequence ID" value="XM_025519268.1"/>
</dbReference>
<feature type="domain" description="Large ribosomal subunit protein uL10-like insertion" evidence="8">
    <location>
        <begin position="128"/>
        <end position="205"/>
    </location>
</feature>
<dbReference type="OrthoDB" id="10262308at2759"/>
<dbReference type="InterPro" id="IPR043164">
    <property type="entry name" value="Ribosomal_uL10-like_insert_sf"/>
</dbReference>
<dbReference type="GO" id="GO:0006364">
    <property type="term" value="P:rRNA processing"/>
    <property type="evidence" value="ECO:0007669"/>
    <property type="project" value="TreeGrafter"/>
</dbReference>
<dbReference type="GeneID" id="37041184"/>
<dbReference type="STRING" id="215250.A0A316YSK7"/>
<dbReference type="GO" id="GO:0005737">
    <property type="term" value="C:cytoplasm"/>
    <property type="evidence" value="ECO:0007669"/>
    <property type="project" value="UniProtKB-SubCell"/>
</dbReference>
<dbReference type="AlphaFoldDB" id="A0A316YSK7"/>
<dbReference type="InterPro" id="IPR051742">
    <property type="entry name" value="Ribosome_Assembly_uL10"/>
</dbReference>
<reference evidence="9 10" key="1">
    <citation type="journal article" date="2018" name="Mol. Biol. Evol.">
        <title>Broad Genomic Sampling Reveals a Smut Pathogenic Ancestry of the Fungal Clade Ustilaginomycotina.</title>
        <authorList>
            <person name="Kijpornyongpan T."/>
            <person name="Mondo S.J."/>
            <person name="Barry K."/>
            <person name="Sandor L."/>
            <person name="Lee J."/>
            <person name="Lipzen A."/>
            <person name="Pangilinan J."/>
            <person name="LaButti K."/>
            <person name="Hainaut M."/>
            <person name="Henrissat B."/>
            <person name="Grigoriev I.V."/>
            <person name="Spatafora J.W."/>
            <person name="Aime M.C."/>
        </authorList>
    </citation>
    <scope>NUCLEOTIDE SEQUENCE [LARGE SCALE GENOMIC DNA]</scope>
    <source>
        <strain evidence="9 10">MCA 4198</strain>
    </source>
</reference>
<feature type="compositionally biased region" description="Acidic residues" evidence="7">
    <location>
        <begin position="263"/>
        <end position="296"/>
    </location>
</feature>
<feature type="region of interest" description="Disordered" evidence="7">
    <location>
        <begin position="240"/>
        <end position="311"/>
    </location>
</feature>
<evidence type="ECO:0000313" key="10">
    <source>
        <dbReference type="Proteomes" id="UP000245768"/>
    </source>
</evidence>
<evidence type="ECO:0000313" key="9">
    <source>
        <dbReference type="EMBL" id="PWN90993.1"/>
    </source>
</evidence>